<dbReference type="RefSeq" id="YP_008965676.1">
    <property type="nucleotide sequence ID" value="NC_023133.1"/>
</dbReference>
<dbReference type="GeneID" id="17964170"/>
<gene>
    <name evidence="1" type="primary">ORF34b</name>
</gene>
<geneLocation type="chloroplast" evidence="1"/>
<accession>W0RYY3</accession>
<name>W0RYY3_PORPP</name>
<keyword evidence="1" id="KW-0150">Chloroplast</keyword>
<proteinExistence type="predicted"/>
<organism evidence="1">
    <name type="scientific">Porphyridium purpureum</name>
    <name type="common">Red alga</name>
    <name type="synonym">Porphyridium cruentum</name>
    <dbReference type="NCBI Taxonomy" id="35688"/>
    <lineage>
        <taxon>Eukaryota</taxon>
        <taxon>Rhodophyta</taxon>
        <taxon>Bangiophyceae</taxon>
        <taxon>Porphyridiales</taxon>
        <taxon>Porphyridiaceae</taxon>
        <taxon>Porphyridium</taxon>
    </lineage>
</organism>
<dbReference type="AlphaFoldDB" id="W0RYY3"/>
<protein>
    <submittedName>
        <fullName evidence="1">Uncharacterized protein</fullName>
    </submittedName>
</protein>
<evidence type="ECO:0000313" key="1">
    <source>
        <dbReference type="EMBL" id="BAO23652.1"/>
    </source>
</evidence>
<dbReference type="EMBL" id="AP012987">
    <property type="protein sequence ID" value="BAO23652.1"/>
    <property type="molecule type" value="Genomic_DNA"/>
</dbReference>
<reference evidence="1" key="1">
    <citation type="journal article" date="2014" name="J. Plant Res.">
        <title>Analysis of the complete plastid genome of the unicellular red alga Porphyridium purpureum.</title>
        <authorList>
            <person name="Tajima N."/>
            <person name="Sato S."/>
            <person name="Maruyama F."/>
            <person name="Kurokawa K."/>
            <person name="Ohta H."/>
            <person name="Tabata S."/>
            <person name="Sekine K."/>
            <person name="Moriyama T."/>
            <person name="Sato N."/>
        </authorList>
    </citation>
    <scope>NUCLEOTIDE SEQUENCE</scope>
</reference>
<sequence length="34" mass="4146">MVFFYKKTIINIKYILWTININKIMLIADDLDKL</sequence>
<keyword evidence="1" id="KW-0934">Plastid</keyword>